<dbReference type="EMBL" id="LN907827">
    <property type="protein sequence ID" value="CUU23148.1"/>
    <property type="molecule type" value="Genomic_DNA"/>
</dbReference>
<dbReference type="PATRIC" id="fig|1619313.3.peg.952"/>
<name>A0A0U5LLE5_9GAMM</name>
<proteinExistence type="predicted"/>
<dbReference type="Proteomes" id="UP000059419">
    <property type="component" value="Chromosome 1"/>
</dbReference>
<sequence>MPALALCVASQGHSSDSGISELCFFSERRHCNADKYHHRFYYLNTA</sequence>
<reference evidence="2" key="1">
    <citation type="submission" date="2015-11" db="EMBL/GenBank/DDBJ databases">
        <authorList>
            <person name="Blom J."/>
        </authorList>
    </citation>
    <scope>NUCLEOTIDE SEQUENCE [LARGE SCALE GENOMIC DNA]</scope>
</reference>
<evidence type="ECO:0000313" key="1">
    <source>
        <dbReference type="EMBL" id="CUU23148.1"/>
    </source>
</evidence>
<evidence type="ECO:0000313" key="2">
    <source>
        <dbReference type="Proteomes" id="UP000059419"/>
    </source>
</evidence>
<dbReference type="KEGG" id="ege:EM595_0912"/>
<organism evidence="1 2">
    <name type="scientific">Duffyella gerundensis</name>
    <dbReference type="NCBI Taxonomy" id="1619313"/>
    <lineage>
        <taxon>Bacteria</taxon>
        <taxon>Pseudomonadati</taxon>
        <taxon>Pseudomonadota</taxon>
        <taxon>Gammaproteobacteria</taxon>
        <taxon>Enterobacterales</taxon>
        <taxon>Erwiniaceae</taxon>
        <taxon>Duffyella</taxon>
    </lineage>
</organism>
<keyword evidence="2" id="KW-1185">Reference proteome</keyword>
<protein>
    <submittedName>
        <fullName evidence="1">Uncharacterized protein</fullName>
    </submittedName>
</protein>
<gene>
    <name evidence="1" type="ORF">EM595_0912</name>
</gene>
<accession>A0A0U5LLE5</accession>
<dbReference type="STRING" id="1619313.EM595_0912"/>
<dbReference type="AlphaFoldDB" id="A0A0U5LLE5"/>